<proteinExistence type="predicted"/>
<dbReference type="Proteomes" id="UP000836841">
    <property type="component" value="Chromosome 3"/>
</dbReference>
<reference evidence="1 2" key="1">
    <citation type="submission" date="2022-03" db="EMBL/GenBank/DDBJ databases">
        <authorList>
            <person name="Nunn A."/>
            <person name="Chopra R."/>
            <person name="Nunn A."/>
            <person name="Contreras Garrido A."/>
        </authorList>
    </citation>
    <scope>NUCLEOTIDE SEQUENCE [LARGE SCALE GENOMIC DNA]</scope>
</reference>
<evidence type="ECO:0000313" key="1">
    <source>
        <dbReference type="EMBL" id="CAH2051259.1"/>
    </source>
</evidence>
<keyword evidence="2" id="KW-1185">Reference proteome</keyword>
<protein>
    <submittedName>
        <fullName evidence="1">Uncharacterized protein</fullName>
    </submittedName>
</protein>
<dbReference type="AlphaFoldDB" id="A0AAU9RVA2"/>
<accession>A0AAU9RVA2</accession>
<gene>
    <name evidence="1" type="ORF">TAV2_LOCUS9900</name>
</gene>
<sequence length="187" mass="20518">MAGAGCLSLPKKTKAKAMKFALLNSKCEFSTVISFSPKGAALSAAKTISTVTAGIGFYALANVAELLPDQKEKSSLGGLKKRLASNVAKVVELRRDLDEQVILNKEKAKQDKQLKEDVEILILKDKEKDQLLKELFRYLRSLGLGGSAGYLAESRESNSWVFVVRKGEPTLLSFICYLFYLDMCCVG</sequence>
<name>A0AAU9RVA2_THLAR</name>
<evidence type="ECO:0000313" key="2">
    <source>
        <dbReference type="Proteomes" id="UP000836841"/>
    </source>
</evidence>
<dbReference type="EMBL" id="OU466859">
    <property type="protein sequence ID" value="CAH2051259.1"/>
    <property type="molecule type" value="Genomic_DNA"/>
</dbReference>
<organism evidence="1 2">
    <name type="scientific">Thlaspi arvense</name>
    <name type="common">Field penny-cress</name>
    <dbReference type="NCBI Taxonomy" id="13288"/>
    <lineage>
        <taxon>Eukaryota</taxon>
        <taxon>Viridiplantae</taxon>
        <taxon>Streptophyta</taxon>
        <taxon>Embryophyta</taxon>
        <taxon>Tracheophyta</taxon>
        <taxon>Spermatophyta</taxon>
        <taxon>Magnoliopsida</taxon>
        <taxon>eudicotyledons</taxon>
        <taxon>Gunneridae</taxon>
        <taxon>Pentapetalae</taxon>
        <taxon>rosids</taxon>
        <taxon>malvids</taxon>
        <taxon>Brassicales</taxon>
        <taxon>Brassicaceae</taxon>
        <taxon>Thlaspideae</taxon>
        <taxon>Thlaspi</taxon>
    </lineage>
</organism>